<name>A0A8H4ZZV1_FUSOX</name>
<proteinExistence type="predicted"/>
<sequence length="209" mass="23458">MDMTKFDDISDPGFIAIAGEIRHWVKRDIVDVSDDEAGILGLLKFRDPEHGWALDIGAQLPRFDLLSGPLTDESVPGISNARRELVEEMNRILSRRNFRYTVPAITPGKNQVQEIMEEILDEMAYRHTPSHIACFLIGSANYYLGMAQNTSPDAAAEFRGLARNRIETLDVKCGILRVKSLELLNQMSRTENSGLSIRQLLCRLSGNVL</sequence>
<reference evidence="1" key="1">
    <citation type="submission" date="2020-02" db="EMBL/GenBank/DDBJ databases">
        <title>Identification and distribution of gene clusters putatively required for synthesis of sphingolipid metabolism inhibitors in phylogenetically diverse species of the filamentous fungus Fusarium.</title>
        <authorList>
            <person name="Kim H.-S."/>
            <person name="Busman M."/>
            <person name="Brown D.W."/>
            <person name="Divon H."/>
            <person name="Uhlig S."/>
            <person name="Proctor R.H."/>
        </authorList>
    </citation>
    <scope>NUCLEOTIDE SEQUENCE [LARGE SCALE GENOMIC DNA]</scope>
    <source>
        <strain evidence="1">NRRL 39464</strain>
    </source>
</reference>
<accession>A0A8H4ZZV1</accession>
<comment type="caution">
    <text evidence="1">The sequence shown here is derived from an EMBL/GenBank/DDBJ whole genome shotgun (WGS) entry which is preliminary data.</text>
</comment>
<organism evidence="1 2">
    <name type="scientific">Fusarium oxysporum</name>
    <name type="common">Fusarium vascular wilt</name>
    <dbReference type="NCBI Taxonomy" id="5507"/>
    <lineage>
        <taxon>Eukaryota</taxon>
        <taxon>Fungi</taxon>
        <taxon>Dikarya</taxon>
        <taxon>Ascomycota</taxon>
        <taxon>Pezizomycotina</taxon>
        <taxon>Sordariomycetes</taxon>
        <taxon>Hypocreomycetidae</taxon>
        <taxon>Hypocreales</taxon>
        <taxon>Nectriaceae</taxon>
        <taxon>Fusarium</taxon>
        <taxon>Fusarium oxysporum species complex</taxon>
    </lineage>
</organism>
<evidence type="ECO:0000313" key="1">
    <source>
        <dbReference type="EMBL" id="KAF5256136.1"/>
    </source>
</evidence>
<dbReference type="AlphaFoldDB" id="A0A8H4ZZV1"/>
<evidence type="ECO:0000313" key="2">
    <source>
        <dbReference type="Proteomes" id="UP000558688"/>
    </source>
</evidence>
<gene>
    <name evidence="1" type="ORF">FOXYS1_13406</name>
</gene>
<dbReference type="EMBL" id="JAAFOW010002796">
    <property type="protein sequence ID" value="KAF5256136.1"/>
    <property type="molecule type" value="Genomic_DNA"/>
</dbReference>
<protein>
    <submittedName>
        <fullName evidence="1">Uncharacterized protein</fullName>
    </submittedName>
</protein>
<dbReference type="Proteomes" id="UP000558688">
    <property type="component" value="Unassembled WGS sequence"/>
</dbReference>